<dbReference type="Proteomes" id="UP000657931">
    <property type="component" value="Unassembled WGS sequence"/>
</dbReference>
<accession>A0ABR8QL22</accession>
<keyword evidence="1" id="KW-0472">Membrane</keyword>
<comment type="caution">
    <text evidence="2">The sequence shown here is derived from an EMBL/GenBank/DDBJ whole genome shotgun (WGS) entry which is preliminary data.</text>
</comment>
<keyword evidence="1" id="KW-1133">Transmembrane helix</keyword>
<keyword evidence="1" id="KW-0812">Transmembrane</keyword>
<feature type="transmembrane region" description="Helical" evidence="1">
    <location>
        <begin position="24"/>
        <end position="47"/>
    </location>
</feature>
<keyword evidence="3" id="KW-1185">Reference proteome</keyword>
<proteinExistence type="predicted"/>
<evidence type="ECO:0000313" key="2">
    <source>
        <dbReference type="EMBL" id="MBD7936134.1"/>
    </source>
</evidence>
<sequence length="57" mass="6331">MKIILDYDKLLIEDDIYSQLMKGVIHLTALFVIGTVAVYGAVMKYVLNGVTKPEAKS</sequence>
<dbReference type="RefSeq" id="WP_191810997.1">
    <property type="nucleotide sequence ID" value="NZ_JACSQT010000001.1"/>
</dbReference>
<protein>
    <submittedName>
        <fullName evidence="2">Uncharacterized protein</fullName>
    </submittedName>
</protein>
<evidence type="ECO:0000256" key="1">
    <source>
        <dbReference type="SAM" id="Phobius"/>
    </source>
</evidence>
<evidence type="ECO:0000313" key="3">
    <source>
        <dbReference type="Proteomes" id="UP000657931"/>
    </source>
</evidence>
<name>A0ABR8QL22_9BACI</name>
<gene>
    <name evidence="2" type="ORF">H9655_03765</name>
</gene>
<reference evidence="2 3" key="1">
    <citation type="submission" date="2020-08" db="EMBL/GenBank/DDBJ databases">
        <title>A Genomic Blueprint of the Chicken Gut Microbiome.</title>
        <authorList>
            <person name="Gilroy R."/>
            <person name="Ravi A."/>
            <person name="Getino M."/>
            <person name="Pursley I."/>
            <person name="Horton D.L."/>
            <person name="Alikhan N.-F."/>
            <person name="Baker D."/>
            <person name="Gharbi K."/>
            <person name="Hall N."/>
            <person name="Watson M."/>
            <person name="Adriaenssens E.M."/>
            <person name="Foster-Nyarko E."/>
            <person name="Jarju S."/>
            <person name="Secka A."/>
            <person name="Antonio M."/>
            <person name="Oren A."/>
            <person name="Chaudhuri R."/>
            <person name="La Ragione R.M."/>
            <person name="Hildebrand F."/>
            <person name="Pallen M.J."/>
        </authorList>
    </citation>
    <scope>NUCLEOTIDE SEQUENCE [LARGE SCALE GENOMIC DNA]</scope>
    <source>
        <strain evidence="2 3">Sa5YUA1</strain>
    </source>
</reference>
<organism evidence="2 3">
    <name type="scientific">Cytobacillus stercorigallinarum</name>
    <dbReference type="NCBI Taxonomy" id="2762240"/>
    <lineage>
        <taxon>Bacteria</taxon>
        <taxon>Bacillati</taxon>
        <taxon>Bacillota</taxon>
        <taxon>Bacilli</taxon>
        <taxon>Bacillales</taxon>
        <taxon>Bacillaceae</taxon>
        <taxon>Cytobacillus</taxon>
    </lineage>
</organism>
<dbReference type="EMBL" id="JACSQT010000001">
    <property type="protein sequence ID" value="MBD7936134.1"/>
    <property type="molecule type" value="Genomic_DNA"/>
</dbReference>